<evidence type="ECO:0000256" key="1">
    <source>
        <dbReference type="ARBA" id="ARBA00004651"/>
    </source>
</evidence>
<evidence type="ECO:0000256" key="4">
    <source>
        <dbReference type="ARBA" id="ARBA00023136"/>
    </source>
</evidence>
<gene>
    <name evidence="7" type="ORF">KDAU_37130</name>
</gene>
<comment type="subcellular location">
    <subcellularLocation>
        <location evidence="1">Cell membrane</location>
        <topology evidence="1">Multi-pass membrane protein</topology>
    </subcellularLocation>
</comment>
<feature type="transmembrane region" description="Helical" evidence="5">
    <location>
        <begin position="281"/>
        <end position="302"/>
    </location>
</feature>
<keyword evidence="4 5" id="KW-0472">Membrane</keyword>
<sequence>MISRYEQGDRRRVIIARVAVIALFFSNGTIIASWAARIPAVQAKLQLPPGQFGLALLGAAVGALIAMNVAGRISIRFGSALITTLSAIGLFITLPLLAVAPNLIALSAGLVFLGGFNGAMDVTMNLQGAAVEQQYGKPIFNSFHAFFSVGALAGAFVGSIFASYNIEPLIHFSAVSLLAALTVLIASRFLLSSSSVANPAEEGAASKKKAPLFVRPSRTLLALGTIAFCALISEGAISDWSALYLNGTVHSGAGLAAAGFAVFSLCMAIGRGVGDIFAARFGPAVLVCIGGLLAAIGLGLGLLFPSTWIVIVGLGLVGLGLAVLFPLVLSAASRNSSGSAETSLATVSTCGYVGFLIGPPVIGFLANSFSLRIGLCFVVFLCLITFLLGRVVGNGPASKETVVDAEEAVPSYPEKA</sequence>
<evidence type="ECO:0000256" key="5">
    <source>
        <dbReference type="SAM" id="Phobius"/>
    </source>
</evidence>
<dbReference type="InterPro" id="IPR020846">
    <property type="entry name" value="MFS_dom"/>
</dbReference>
<organism evidence="7 8">
    <name type="scientific">Dictyobacter aurantiacus</name>
    <dbReference type="NCBI Taxonomy" id="1936993"/>
    <lineage>
        <taxon>Bacteria</taxon>
        <taxon>Bacillati</taxon>
        <taxon>Chloroflexota</taxon>
        <taxon>Ktedonobacteria</taxon>
        <taxon>Ktedonobacterales</taxon>
        <taxon>Dictyobacteraceae</taxon>
        <taxon>Dictyobacter</taxon>
    </lineage>
</organism>
<name>A0A401ZHM7_9CHLR</name>
<dbReference type="PROSITE" id="PS50850">
    <property type="entry name" value="MFS"/>
    <property type="match status" value="1"/>
</dbReference>
<keyword evidence="3 5" id="KW-1133">Transmembrane helix</keyword>
<feature type="transmembrane region" description="Helical" evidence="5">
    <location>
        <begin position="249"/>
        <end position="269"/>
    </location>
</feature>
<feature type="transmembrane region" description="Helical" evidence="5">
    <location>
        <begin position="52"/>
        <end position="70"/>
    </location>
</feature>
<dbReference type="PANTHER" id="PTHR23514">
    <property type="entry name" value="BYPASS OF STOP CODON PROTEIN 6"/>
    <property type="match status" value="1"/>
</dbReference>
<accession>A0A401ZHM7</accession>
<dbReference type="GO" id="GO:0022857">
    <property type="term" value="F:transmembrane transporter activity"/>
    <property type="evidence" value="ECO:0007669"/>
    <property type="project" value="InterPro"/>
</dbReference>
<dbReference type="InterPro" id="IPR011701">
    <property type="entry name" value="MFS"/>
</dbReference>
<feature type="transmembrane region" description="Helical" evidence="5">
    <location>
        <begin position="103"/>
        <end position="122"/>
    </location>
</feature>
<dbReference type="OrthoDB" id="151222at2"/>
<feature type="transmembrane region" description="Helical" evidence="5">
    <location>
        <begin position="344"/>
        <end position="365"/>
    </location>
</feature>
<reference evidence="8" key="1">
    <citation type="submission" date="2018-12" db="EMBL/GenBank/DDBJ databases">
        <title>Tengunoibacter tsumagoiensis gen. nov., sp. nov., Dictyobacter kobayashii sp. nov., D. alpinus sp. nov., and D. joshuensis sp. nov. and description of Dictyobacteraceae fam. nov. within the order Ktedonobacterales isolated from Tengu-no-mugimeshi.</title>
        <authorList>
            <person name="Wang C.M."/>
            <person name="Zheng Y."/>
            <person name="Sakai Y."/>
            <person name="Toyoda A."/>
            <person name="Minakuchi Y."/>
            <person name="Abe K."/>
            <person name="Yokota A."/>
            <person name="Yabe S."/>
        </authorList>
    </citation>
    <scope>NUCLEOTIDE SEQUENCE [LARGE SCALE GENOMIC DNA]</scope>
    <source>
        <strain evidence="8">S-27</strain>
    </source>
</reference>
<keyword evidence="2 5" id="KW-0812">Transmembrane</keyword>
<evidence type="ECO:0000256" key="3">
    <source>
        <dbReference type="ARBA" id="ARBA00022989"/>
    </source>
</evidence>
<feature type="transmembrane region" description="Helical" evidence="5">
    <location>
        <begin position="77"/>
        <end position="97"/>
    </location>
</feature>
<feature type="transmembrane region" description="Helical" evidence="5">
    <location>
        <begin position="170"/>
        <end position="191"/>
    </location>
</feature>
<dbReference type="PANTHER" id="PTHR23514:SF13">
    <property type="entry name" value="INNER MEMBRANE PROTEIN YBJJ"/>
    <property type="match status" value="1"/>
</dbReference>
<evidence type="ECO:0000313" key="8">
    <source>
        <dbReference type="Proteomes" id="UP000287224"/>
    </source>
</evidence>
<keyword evidence="8" id="KW-1185">Reference proteome</keyword>
<dbReference type="Pfam" id="PF07690">
    <property type="entry name" value="MFS_1"/>
    <property type="match status" value="1"/>
</dbReference>
<dbReference type="CDD" id="cd17393">
    <property type="entry name" value="MFS_MosC_like"/>
    <property type="match status" value="1"/>
</dbReference>
<dbReference type="RefSeq" id="WP_126597331.1">
    <property type="nucleotide sequence ID" value="NZ_BIFQ01000001.1"/>
</dbReference>
<dbReference type="Proteomes" id="UP000287224">
    <property type="component" value="Unassembled WGS sequence"/>
</dbReference>
<dbReference type="InterPro" id="IPR036259">
    <property type="entry name" value="MFS_trans_sf"/>
</dbReference>
<dbReference type="AlphaFoldDB" id="A0A401ZHM7"/>
<proteinExistence type="predicted"/>
<evidence type="ECO:0000259" key="6">
    <source>
        <dbReference type="PROSITE" id="PS50850"/>
    </source>
</evidence>
<feature type="transmembrane region" description="Helical" evidence="5">
    <location>
        <begin position="308"/>
        <end position="332"/>
    </location>
</feature>
<dbReference type="GO" id="GO:0005886">
    <property type="term" value="C:plasma membrane"/>
    <property type="evidence" value="ECO:0007669"/>
    <property type="project" value="UniProtKB-SubCell"/>
</dbReference>
<dbReference type="SUPFAM" id="SSF103473">
    <property type="entry name" value="MFS general substrate transporter"/>
    <property type="match status" value="1"/>
</dbReference>
<feature type="domain" description="Major facilitator superfamily (MFS) profile" evidence="6">
    <location>
        <begin position="12"/>
        <end position="399"/>
    </location>
</feature>
<feature type="transmembrane region" description="Helical" evidence="5">
    <location>
        <begin position="371"/>
        <end position="389"/>
    </location>
</feature>
<dbReference type="Gene3D" id="1.20.1250.20">
    <property type="entry name" value="MFS general substrate transporter like domains"/>
    <property type="match status" value="1"/>
</dbReference>
<feature type="transmembrane region" description="Helical" evidence="5">
    <location>
        <begin position="12"/>
        <end position="32"/>
    </location>
</feature>
<feature type="transmembrane region" description="Helical" evidence="5">
    <location>
        <begin position="219"/>
        <end position="237"/>
    </location>
</feature>
<evidence type="ECO:0000256" key="2">
    <source>
        <dbReference type="ARBA" id="ARBA00022692"/>
    </source>
</evidence>
<dbReference type="InterPro" id="IPR051788">
    <property type="entry name" value="MFS_Transporter"/>
</dbReference>
<protein>
    <submittedName>
        <fullName evidence="7">MFS transporter</fullName>
    </submittedName>
</protein>
<evidence type="ECO:0000313" key="7">
    <source>
        <dbReference type="EMBL" id="GCE06384.1"/>
    </source>
</evidence>
<dbReference type="EMBL" id="BIFQ01000001">
    <property type="protein sequence ID" value="GCE06384.1"/>
    <property type="molecule type" value="Genomic_DNA"/>
</dbReference>
<feature type="transmembrane region" description="Helical" evidence="5">
    <location>
        <begin position="143"/>
        <end position="164"/>
    </location>
</feature>
<comment type="caution">
    <text evidence="7">The sequence shown here is derived from an EMBL/GenBank/DDBJ whole genome shotgun (WGS) entry which is preliminary data.</text>
</comment>